<reference evidence="1 2" key="1">
    <citation type="journal article" date="2015" name="Geomicrobiol. J.">
        <title>Caldisalinibacter kiritimatiensis gen. nov., sp. nov., a moderately thermohalophilic thiosulfate-reducing bacterium from a hypersaline microbial mat.</title>
        <authorList>
            <person name="Ben Hania W."/>
            <person name="Joseph M."/>
            <person name="Fiebig A."/>
            <person name="Bunk B."/>
            <person name="Klenk H.-P."/>
            <person name="Fardeau M.-L."/>
            <person name="Spring S."/>
        </authorList>
    </citation>
    <scope>NUCLEOTIDE SEQUENCE [LARGE SCALE GENOMIC DNA]</scope>
    <source>
        <strain evidence="1 2">L21-TH-D2</strain>
    </source>
</reference>
<name>R1AQG4_9FIRM</name>
<sequence>MSNSKRIYWLFRCTEKKYANSFCTKGTIKLNTPRTWVQHAKDVGLGRGDLLEGAFCSYAIKDIQSFLKFRNLRNNLESEFQNGLTYLRSANVIDLPTFCLYGLYDSSFKERYFNETKRWAKVSYVKIDYFRDFYKYESREAINLLKEEEQPVFIIIKSPNEFFRRILKFFESIGISNKEILIKPVDYIDKQQPYLFRGPAPYELFIKDKRFINQSELRIVLNTQNNKVLKGLEEDNFIINIGDLSDITEIHPYYLEDMLIEYDNMTLRFNLSEPIVTKFEDMTVEELMKLRFQLVKGYYDNISSDEQQKAIEDVDRIFKEKFNLYHHYIDDIEY</sequence>
<dbReference type="Proteomes" id="UP000013378">
    <property type="component" value="Unassembled WGS sequence"/>
</dbReference>
<protein>
    <submittedName>
        <fullName evidence="1">Uncharacterized protein</fullName>
    </submittedName>
</protein>
<evidence type="ECO:0000313" key="1">
    <source>
        <dbReference type="EMBL" id="EOC99367.1"/>
    </source>
</evidence>
<gene>
    <name evidence="1" type="ORF">L21TH_2625</name>
</gene>
<proteinExistence type="predicted"/>
<dbReference type="STRING" id="1304284.L21TH_2625"/>
<comment type="caution">
    <text evidence="1">The sequence shown here is derived from an EMBL/GenBank/DDBJ whole genome shotgun (WGS) entry which is preliminary data.</text>
</comment>
<dbReference type="EMBL" id="ARZA01000277">
    <property type="protein sequence ID" value="EOC99367.1"/>
    <property type="molecule type" value="Genomic_DNA"/>
</dbReference>
<dbReference type="AlphaFoldDB" id="R1AQG4"/>
<evidence type="ECO:0000313" key="2">
    <source>
        <dbReference type="Proteomes" id="UP000013378"/>
    </source>
</evidence>
<dbReference type="OrthoDB" id="3034910at2"/>
<organism evidence="1 2">
    <name type="scientific">Caldisalinibacter kiritimatiensis</name>
    <dbReference type="NCBI Taxonomy" id="1304284"/>
    <lineage>
        <taxon>Bacteria</taxon>
        <taxon>Bacillati</taxon>
        <taxon>Bacillota</taxon>
        <taxon>Tissierellia</taxon>
        <taxon>Tissierellales</taxon>
        <taxon>Thermohalobacteraceae</taxon>
        <taxon>Caldisalinibacter</taxon>
    </lineage>
</organism>
<dbReference type="eggNOG" id="ENOG5034BWB">
    <property type="taxonomic scope" value="Bacteria"/>
</dbReference>
<keyword evidence="2" id="KW-1185">Reference proteome</keyword>
<dbReference type="RefSeq" id="WP_006317367.1">
    <property type="nucleotide sequence ID" value="NZ_ARZA01000277.1"/>
</dbReference>
<accession>R1AQG4</accession>